<dbReference type="Pfam" id="PF13473">
    <property type="entry name" value="Cupredoxin_1"/>
    <property type="match status" value="1"/>
</dbReference>
<evidence type="ECO:0000313" key="4">
    <source>
        <dbReference type="EMBL" id="CAB4976229.1"/>
    </source>
</evidence>
<sequence length="124" mass="12996">MTKRRFSLIVPAVVLFAAVALSAGSALADGPNARPRAPLSAVSFVITDTKIAPAAVTFKKGKSITVTAANRSASQQTFTVKKLGINFVLEPEETAEKTIKPKKAGKFTAISTINPSLKAVITVK</sequence>
<evidence type="ECO:0000259" key="1">
    <source>
        <dbReference type="Pfam" id="PF13473"/>
    </source>
</evidence>
<protein>
    <submittedName>
        <fullName evidence="3">Unannotated protein</fullName>
    </submittedName>
</protein>
<dbReference type="InterPro" id="IPR008972">
    <property type="entry name" value="Cupredoxin"/>
</dbReference>
<reference evidence="3" key="1">
    <citation type="submission" date="2020-05" db="EMBL/GenBank/DDBJ databases">
        <authorList>
            <person name="Chiriac C."/>
            <person name="Salcher M."/>
            <person name="Ghai R."/>
            <person name="Kavagutti S V."/>
        </authorList>
    </citation>
    <scope>NUCLEOTIDE SEQUENCE</scope>
</reference>
<dbReference type="Gene3D" id="2.60.40.420">
    <property type="entry name" value="Cupredoxins - blue copper proteins"/>
    <property type="match status" value="1"/>
</dbReference>
<name>A0A6J7GZB3_9ZZZZ</name>
<evidence type="ECO:0000313" key="2">
    <source>
        <dbReference type="EMBL" id="CAB4730042.1"/>
    </source>
</evidence>
<dbReference type="SUPFAM" id="SSF49503">
    <property type="entry name" value="Cupredoxins"/>
    <property type="match status" value="1"/>
</dbReference>
<organism evidence="3">
    <name type="scientific">freshwater metagenome</name>
    <dbReference type="NCBI Taxonomy" id="449393"/>
    <lineage>
        <taxon>unclassified sequences</taxon>
        <taxon>metagenomes</taxon>
        <taxon>ecological metagenomes</taxon>
    </lineage>
</organism>
<proteinExistence type="predicted"/>
<dbReference type="EMBL" id="CAFBOF010000014">
    <property type="protein sequence ID" value="CAB4976229.1"/>
    <property type="molecule type" value="Genomic_DNA"/>
</dbReference>
<feature type="domain" description="EfeO-type cupredoxin-like" evidence="1">
    <location>
        <begin position="18"/>
        <end position="123"/>
    </location>
</feature>
<accession>A0A6J7GZB3</accession>
<evidence type="ECO:0000313" key="3">
    <source>
        <dbReference type="EMBL" id="CAB4913911.1"/>
    </source>
</evidence>
<dbReference type="EMBL" id="CAFBMM010000081">
    <property type="protein sequence ID" value="CAB4913911.1"/>
    <property type="molecule type" value="Genomic_DNA"/>
</dbReference>
<dbReference type="EMBL" id="CAEZYK010000080">
    <property type="protein sequence ID" value="CAB4730042.1"/>
    <property type="molecule type" value="Genomic_DNA"/>
</dbReference>
<gene>
    <name evidence="2" type="ORF">UFOPK2683_01225</name>
    <name evidence="3" type="ORF">UFOPK3605_01299</name>
    <name evidence="4" type="ORF">UFOPK3897_00825</name>
</gene>
<dbReference type="InterPro" id="IPR028096">
    <property type="entry name" value="EfeO_Cupredoxin"/>
</dbReference>
<dbReference type="AlphaFoldDB" id="A0A6J7GZB3"/>